<dbReference type="Pfam" id="PF00069">
    <property type="entry name" value="Pkinase"/>
    <property type="match status" value="1"/>
</dbReference>
<reference evidence="12" key="1">
    <citation type="journal article" date="2017" name="Nat. Microbiol.">
        <title>Global analysis of biosynthetic gene clusters reveals vast potential of secondary metabolite production in Penicillium species.</title>
        <authorList>
            <person name="Nielsen J.C."/>
            <person name="Grijseels S."/>
            <person name="Prigent S."/>
            <person name="Ji B."/>
            <person name="Dainat J."/>
            <person name="Nielsen K.F."/>
            <person name="Frisvad J.C."/>
            <person name="Workman M."/>
            <person name="Nielsen J."/>
        </authorList>
    </citation>
    <scope>NUCLEOTIDE SEQUENCE [LARGE SCALE GENOMIC DNA]</scope>
    <source>
        <strain evidence="12">IBT 31811</strain>
    </source>
</reference>
<evidence type="ECO:0000256" key="1">
    <source>
        <dbReference type="ARBA" id="ARBA00012513"/>
    </source>
</evidence>
<keyword evidence="4" id="KW-0547">Nucleotide-binding</keyword>
<dbReference type="PANTHER" id="PTHR24343:SF558">
    <property type="entry name" value="PROTEIN KINASE DOMAIN-CONTAINING PROTEIN"/>
    <property type="match status" value="1"/>
</dbReference>
<dbReference type="GO" id="GO:0004674">
    <property type="term" value="F:protein serine/threonine kinase activity"/>
    <property type="evidence" value="ECO:0007669"/>
    <property type="project" value="UniProtKB-KW"/>
</dbReference>
<dbReference type="GO" id="GO:0030003">
    <property type="term" value="P:intracellular monoatomic cation homeostasis"/>
    <property type="evidence" value="ECO:0007669"/>
    <property type="project" value="TreeGrafter"/>
</dbReference>
<name>A0A1V6Q291_9EURO</name>
<keyword evidence="12" id="KW-1185">Reference proteome</keyword>
<evidence type="ECO:0000313" key="12">
    <source>
        <dbReference type="Proteomes" id="UP000191672"/>
    </source>
</evidence>
<dbReference type="EC" id="2.7.11.1" evidence="1"/>
<sequence length="387" mass="43925">MKLEAEQGMANNTTSITARERKEMPENEEIEDVVKHSSSTDISSSREVQAVRSDIDCIYAVKTFCCGSNPTGKIHRERIITAFDISSSLDHHNIVRNFDLYELSNGDLCESVEHCSGGDLYSLITASRHLEQSEADCFFKQLMHGIHYMHKMEIAHCDLTPENLLLTSHGCLKISNFTNAESFHLGKVEKATLPKKSRYPNPYVPPERYLGSEFDPAAVDIWAAAMIYIAMRTGRIPWKMANDKDECFRDYITDRRIGRGYFFIEDICNIASRRVLYSMLETDYAHRARSTEILCSQWLMDIKTCTAAGQVRRLSAAGYQVENDTDQGFASNDNMREEYAFTPETPMSTTDAPADLVTGCNYTKIDFPHNPEPCSEFVEKFDMIDPS</sequence>
<dbReference type="GO" id="GO:0005829">
    <property type="term" value="C:cytosol"/>
    <property type="evidence" value="ECO:0007669"/>
    <property type="project" value="TreeGrafter"/>
</dbReference>
<comment type="catalytic activity">
    <reaction evidence="8">
        <text>L-seryl-[protein] + ATP = O-phospho-L-seryl-[protein] + ADP + H(+)</text>
        <dbReference type="Rhea" id="RHEA:17989"/>
        <dbReference type="Rhea" id="RHEA-COMP:9863"/>
        <dbReference type="Rhea" id="RHEA-COMP:11604"/>
        <dbReference type="ChEBI" id="CHEBI:15378"/>
        <dbReference type="ChEBI" id="CHEBI:29999"/>
        <dbReference type="ChEBI" id="CHEBI:30616"/>
        <dbReference type="ChEBI" id="CHEBI:83421"/>
        <dbReference type="ChEBI" id="CHEBI:456216"/>
        <dbReference type="EC" id="2.7.11.1"/>
    </reaction>
</comment>
<comment type="caution">
    <text evidence="11">The sequence shown here is derived from an EMBL/GenBank/DDBJ whole genome shotgun (WGS) entry which is preliminary data.</text>
</comment>
<dbReference type="Gene3D" id="1.10.510.10">
    <property type="entry name" value="Transferase(Phosphotransferase) domain 1"/>
    <property type="match status" value="1"/>
</dbReference>
<evidence type="ECO:0000256" key="3">
    <source>
        <dbReference type="ARBA" id="ARBA00022679"/>
    </source>
</evidence>
<evidence type="ECO:0000256" key="7">
    <source>
        <dbReference type="ARBA" id="ARBA00047899"/>
    </source>
</evidence>
<proteinExistence type="predicted"/>
<evidence type="ECO:0000256" key="8">
    <source>
        <dbReference type="ARBA" id="ARBA00048679"/>
    </source>
</evidence>
<dbReference type="PANTHER" id="PTHR24343">
    <property type="entry name" value="SERINE/THREONINE KINASE"/>
    <property type="match status" value="1"/>
</dbReference>
<dbReference type="AlphaFoldDB" id="A0A1V6Q291"/>
<evidence type="ECO:0000313" key="11">
    <source>
        <dbReference type="EMBL" id="OQD82982.1"/>
    </source>
</evidence>
<gene>
    <name evidence="11" type="ORF">PENANT_c019G09385</name>
</gene>
<keyword evidence="5" id="KW-0418">Kinase</keyword>
<feature type="domain" description="Protein kinase" evidence="10">
    <location>
        <begin position="28"/>
        <end position="299"/>
    </location>
</feature>
<dbReference type="Proteomes" id="UP000191672">
    <property type="component" value="Unassembled WGS sequence"/>
</dbReference>
<keyword evidence="6" id="KW-0067">ATP-binding</keyword>
<organism evidence="11 12">
    <name type="scientific">Penicillium antarcticum</name>
    <dbReference type="NCBI Taxonomy" id="416450"/>
    <lineage>
        <taxon>Eukaryota</taxon>
        <taxon>Fungi</taxon>
        <taxon>Dikarya</taxon>
        <taxon>Ascomycota</taxon>
        <taxon>Pezizomycotina</taxon>
        <taxon>Eurotiomycetes</taxon>
        <taxon>Eurotiomycetidae</taxon>
        <taxon>Eurotiales</taxon>
        <taxon>Aspergillaceae</taxon>
        <taxon>Penicillium</taxon>
    </lineage>
</organism>
<evidence type="ECO:0000259" key="10">
    <source>
        <dbReference type="PROSITE" id="PS50011"/>
    </source>
</evidence>
<dbReference type="EMBL" id="MDYN01000019">
    <property type="protein sequence ID" value="OQD82982.1"/>
    <property type="molecule type" value="Genomic_DNA"/>
</dbReference>
<keyword evidence="2" id="KW-0723">Serine/threonine-protein kinase</keyword>
<dbReference type="InterPro" id="IPR011009">
    <property type="entry name" value="Kinase-like_dom_sf"/>
</dbReference>
<evidence type="ECO:0000256" key="4">
    <source>
        <dbReference type="ARBA" id="ARBA00022741"/>
    </source>
</evidence>
<dbReference type="InterPro" id="IPR000719">
    <property type="entry name" value="Prot_kinase_dom"/>
</dbReference>
<evidence type="ECO:0000256" key="2">
    <source>
        <dbReference type="ARBA" id="ARBA00022527"/>
    </source>
</evidence>
<comment type="catalytic activity">
    <reaction evidence="7">
        <text>L-threonyl-[protein] + ATP = O-phospho-L-threonyl-[protein] + ADP + H(+)</text>
        <dbReference type="Rhea" id="RHEA:46608"/>
        <dbReference type="Rhea" id="RHEA-COMP:11060"/>
        <dbReference type="Rhea" id="RHEA-COMP:11605"/>
        <dbReference type="ChEBI" id="CHEBI:15378"/>
        <dbReference type="ChEBI" id="CHEBI:30013"/>
        <dbReference type="ChEBI" id="CHEBI:30616"/>
        <dbReference type="ChEBI" id="CHEBI:61977"/>
        <dbReference type="ChEBI" id="CHEBI:456216"/>
        <dbReference type="EC" id="2.7.11.1"/>
    </reaction>
</comment>
<protein>
    <recommendedName>
        <fullName evidence="1">non-specific serine/threonine protein kinase</fullName>
        <ecNumber evidence="1">2.7.11.1</ecNumber>
    </recommendedName>
</protein>
<dbReference type="PROSITE" id="PS50011">
    <property type="entry name" value="PROTEIN_KINASE_DOM"/>
    <property type="match status" value="1"/>
</dbReference>
<dbReference type="STRING" id="416450.A0A1V6Q291"/>
<keyword evidence="3" id="KW-0808">Transferase</keyword>
<evidence type="ECO:0000256" key="9">
    <source>
        <dbReference type="SAM" id="MobiDB-lite"/>
    </source>
</evidence>
<dbReference type="GO" id="GO:0005524">
    <property type="term" value="F:ATP binding"/>
    <property type="evidence" value="ECO:0007669"/>
    <property type="project" value="UniProtKB-KW"/>
</dbReference>
<evidence type="ECO:0000256" key="6">
    <source>
        <dbReference type="ARBA" id="ARBA00022840"/>
    </source>
</evidence>
<accession>A0A1V6Q291</accession>
<feature type="region of interest" description="Disordered" evidence="9">
    <location>
        <begin position="1"/>
        <end position="41"/>
    </location>
</feature>
<evidence type="ECO:0000256" key="5">
    <source>
        <dbReference type="ARBA" id="ARBA00022777"/>
    </source>
</evidence>
<dbReference type="SUPFAM" id="SSF56112">
    <property type="entry name" value="Protein kinase-like (PK-like)"/>
    <property type="match status" value="1"/>
</dbReference>